<evidence type="ECO:0000313" key="2">
    <source>
        <dbReference type="EMBL" id="TGX99176.1"/>
    </source>
</evidence>
<accession>A0A4S2AE54</accession>
<evidence type="ECO:0000313" key="3">
    <source>
        <dbReference type="Proteomes" id="UP000310532"/>
    </source>
</evidence>
<organism evidence="2 3">
    <name type="scientific">Bacteroides muris</name>
    <name type="common">ex Afrizal et al. 2022</name>
    <dbReference type="NCBI Taxonomy" id="2516960"/>
    <lineage>
        <taxon>Bacteria</taxon>
        <taxon>Pseudomonadati</taxon>
        <taxon>Bacteroidota</taxon>
        <taxon>Bacteroidia</taxon>
        <taxon>Bacteroidales</taxon>
        <taxon>Bacteroidaceae</taxon>
        <taxon>Bacteroides</taxon>
    </lineage>
</organism>
<gene>
    <name evidence="2" type="ORF">E5355_17740</name>
</gene>
<dbReference type="EMBL" id="SRYZ01000068">
    <property type="protein sequence ID" value="TGX99176.1"/>
    <property type="molecule type" value="Genomic_DNA"/>
</dbReference>
<reference evidence="2 3" key="1">
    <citation type="submission" date="2019-04" db="EMBL/GenBank/DDBJ databases">
        <title>Microbes associate with the intestines of laboratory mice.</title>
        <authorList>
            <person name="Navarre W."/>
            <person name="Wong E."/>
            <person name="Huang K."/>
            <person name="Tropini C."/>
            <person name="Ng K."/>
            <person name="Yu B."/>
        </authorList>
    </citation>
    <scope>NUCLEOTIDE SEQUENCE [LARGE SCALE GENOMIC DNA]</scope>
    <source>
        <strain evidence="2 3">NM69_E16B</strain>
    </source>
</reference>
<protein>
    <submittedName>
        <fullName evidence="2">Uncharacterized protein</fullName>
    </submittedName>
</protein>
<dbReference type="AlphaFoldDB" id="A0A4S2AE54"/>
<evidence type="ECO:0000256" key="1">
    <source>
        <dbReference type="SAM" id="SignalP"/>
    </source>
</evidence>
<keyword evidence="3" id="KW-1185">Reference proteome</keyword>
<dbReference type="PROSITE" id="PS51257">
    <property type="entry name" value="PROKAR_LIPOPROTEIN"/>
    <property type="match status" value="1"/>
</dbReference>
<dbReference type="Proteomes" id="UP000310532">
    <property type="component" value="Unassembled WGS sequence"/>
</dbReference>
<feature type="chain" id="PRO_5020372574" evidence="1">
    <location>
        <begin position="18"/>
        <end position="175"/>
    </location>
</feature>
<sequence>MRNYFIFLIFVSSIALSACGHEETVVQEDAEDFEASEELVAELNDAAFAAFIFPANHRKSNEFDLFNPEGMDYAIAVKQEFDFAQMMSLVQDLDAANEKAKSLFPNVHYCDDLDFLKEYVSNIVEIGDKSQIRLFTDEMCKSIDNAGLSTERTLDLKAMMAIAENSYSLWIIEEK</sequence>
<dbReference type="RefSeq" id="WP_136011385.1">
    <property type="nucleotide sequence ID" value="NZ_SRYZ01000068.1"/>
</dbReference>
<name>A0A4S2AE54_9BACE</name>
<comment type="caution">
    <text evidence="2">The sequence shown here is derived from an EMBL/GenBank/DDBJ whole genome shotgun (WGS) entry which is preliminary data.</text>
</comment>
<proteinExistence type="predicted"/>
<feature type="signal peptide" evidence="1">
    <location>
        <begin position="1"/>
        <end position="17"/>
    </location>
</feature>
<keyword evidence="1" id="KW-0732">Signal</keyword>